<dbReference type="EMBL" id="AVPE01000016">
    <property type="protein sequence ID" value="KGX90221.1"/>
    <property type="molecule type" value="Genomic_DNA"/>
</dbReference>
<gene>
    <name evidence="6" type="ORF">N781_08220</name>
</gene>
<dbReference type="SUPFAM" id="SSF46689">
    <property type="entry name" value="Homeodomain-like"/>
    <property type="match status" value="1"/>
</dbReference>
<dbReference type="PROSITE" id="PS50977">
    <property type="entry name" value="HTH_TETR_2"/>
    <property type="match status" value="1"/>
</dbReference>
<dbReference type="InterPro" id="IPR001647">
    <property type="entry name" value="HTH_TetR"/>
</dbReference>
<evidence type="ECO:0000313" key="7">
    <source>
        <dbReference type="Proteomes" id="UP000030528"/>
    </source>
</evidence>
<keyword evidence="7" id="KW-1185">Reference proteome</keyword>
<proteinExistence type="predicted"/>
<name>A0A0A5GAM0_9BACI</name>
<sequence length="201" mass="23054">MPQVKKEAVRNRILEVAKEELGAGGYRAMSMRTVASNSGISTSNLYTYFSNKEALLDTLVGEVYRKTLDLEDANLEWPASLDISEFDQYLQRMTTQLLAYLDTNHDELVLLLTKVQGSPFEGFKERFVAHYLDYERHAVNHYRTISSLPSEELIMGICHLYVNLCEVYLLHGHNHQWMKEKTAELNTFIVGGLKESMKKAD</sequence>
<dbReference type="PANTHER" id="PTHR30055:SF234">
    <property type="entry name" value="HTH-TYPE TRANSCRIPTIONAL REGULATOR BETI"/>
    <property type="match status" value="1"/>
</dbReference>
<keyword evidence="2 4" id="KW-0238">DNA-binding</keyword>
<evidence type="ECO:0000256" key="2">
    <source>
        <dbReference type="ARBA" id="ARBA00023125"/>
    </source>
</evidence>
<comment type="caution">
    <text evidence="6">The sequence shown here is derived from an EMBL/GenBank/DDBJ whole genome shotgun (WGS) entry which is preliminary data.</text>
</comment>
<protein>
    <submittedName>
        <fullName evidence="6">TetR family transcriptional regulator</fullName>
    </submittedName>
</protein>
<dbReference type="AlphaFoldDB" id="A0A0A5GAM0"/>
<evidence type="ECO:0000313" key="6">
    <source>
        <dbReference type="EMBL" id="KGX90221.1"/>
    </source>
</evidence>
<dbReference type="InterPro" id="IPR009057">
    <property type="entry name" value="Homeodomain-like_sf"/>
</dbReference>
<reference evidence="6 7" key="1">
    <citation type="submission" date="2013-08" db="EMBL/GenBank/DDBJ databases">
        <authorList>
            <person name="Huang J."/>
            <person name="Wang G."/>
        </authorList>
    </citation>
    <scope>NUCLEOTIDE SEQUENCE [LARGE SCALE GENOMIC DNA]</scope>
    <source>
        <strain evidence="6 7">JSM 076056</strain>
    </source>
</reference>
<dbReference type="Proteomes" id="UP000030528">
    <property type="component" value="Unassembled WGS sequence"/>
</dbReference>
<dbReference type="Gene3D" id="1.10.357.10">
    <property type="entry name" value="Tetracycline Repressor, domain 2"/>
    <property type="match status" value="1"/>
</dbReference>
<dbReference type="GO" id="GO:0003700">
    <property type="term" value="F:DNA-binding transcription factor activity"/>
    <property type="evidence" value="ECO:0007669"/>
    <property type="project" value="TreeGrafter"/>
</dbReference>
<accession>A0A0A5GAM0</accession>
<evidence type="ECO:0000256" key="1">
    <source>
        <dbReference type="ARBA" id="ARBA00023015"/>
    </source>
</evidence>
<dbReference type="InterPro" id="IPR050109">
    <property type="entry name" value="HTH-type_TetR-like_transc_reg"/>
</dbReference>
<dbReference type="RefSeq" id="WP_051240071.1">
    <property type="nucleotide sequence ID" value="NZ_AULI01000019.1"/>
</dbReference>
<evidence type="ECO:0000259" key="5">
    <source>
        <dbReference type="PROSITE" id="PS50977"/>
    </source>
</evidence>
<evidence type="ECO:0000256" key="4">
    <source>
        <dbReference type="PROSITE-ProRule" id="PRU00335"/>
    </source>
</evidence>
<organism evidence="6 7">
    <name type="scientific">Pontibacillus halophilus JSM 076056 = DSM 19796</name>
    <dbReference type="NCBI Taxonomy" id="1385510"/>
    <lineage>
        <taxon>Bacteria</taxon>
        <taxon>Bacillati</taxon>
        <taxon>Bacillota</taxon>
        <taxon>Bacilli</taxon>
        <taxon>Bacillales</taxon>
        <taxon>Bacillaceae</taxon>
        <taxon>Pontibacillus</taxon>
    </lineage>
</organism>
<dbReference type="eggNOG" id="COG1309">
    <property type="taxonomic scope" value="Bacteria"/>
</dbReference>
<dbReference type="GO" id="GO:0000976">
    <property type="term" value="F:transcription cis-regulatory region binding"/>
    <property type="evidence" value="ECO:0007669"/>
    <property type="project" value="TreeGrafter"/>
</dbReference>
<dbReference type="Pfam" id="PF00440">
    <property type="entry name" value="TetR_N"/>
    <property type="match status" value="1"/>
</dbReference>
<dbReference type="PANTHER" id="PTHR30055">
    <property type="entry name" value="HTH-TYPE TRANSCRIPTIONAL REGULATOR RUTR"/>
    <property type="match status" value="1"/>
</dbReference>
<evidence type="ECO:0000256" key="3">
    <source>
        <dbReference type="ARBA" id="ARBA00023163"/>
    </source>
</evidence>
<feature type="domain" description="HTH tetR-type" evidence="5">
    <location>
        <begin position="7"/>
        <end position="67"/>
    </location>
</feature>
<dbReference type="PRINTS" id="PR00455">
    <property type="entry name" value="HTHTETR"/>
</dbReference>
<keyword evidence="3" id="KW-0804">Transcription</keyword>
<feature type="DNA-binding region" description="H-T-H motif" evidence="4">
    <location>
        <begin position="30"/>
        <end position="49"/>
    </location>
</feature>
<dbReference type="OrthoDB" id="494991at2"/>
<keyword evidence="1" id="KW-0805">Transcription regulation</keyword>